<comment type="similarity">
    <text evidence="1">Belongs to the major facilitator superfamily. Phosphate:H(+) symporter (TC 2.A.1.9) family.</text>
</comment>
<dbReference type="EMBL" id="JBEAFC010000003">
    <property type="protein sequence ID" value="KAL1561981.1"/>
    <property type="molecule type" value="Genomic_DNA"/>
</dbReference>
<keyword evidence="2" id="KW-0812">Transmembrane</keyword>
<protein>
    <submittedName>
        <fullName evidence="3">Protein NRT1/ PTR FAMILY 5.5-like</fullName>
    </submittedName>
</protein>
<name>A0ABD1HZS6_SALDI</name>
<dbReference type="InterPro" id="IPR036259">
    <property type="entry name" value="MFS_trans_sf"/>
</dbReference>
<sequence length="72" mass="8323">MCSCVCVYVMGKISKRGGRSNWFQHSLNRSRLDRYYWVLAGLSLLNMVVFLFVASCCRYKNREEGYGRQGSA</sequence>
<keyword evidence="2" id="KW-1133">Transmembrane helix</keyword>
<keyword evidence="2" id="KW-0472">Membrane</keyword>
<evidence type="ECO:0000256" key="1">
    <source>
        <dbReference type="ARBA" id="ARBA00044504"/>
    </source>
</evidence>
<evidence type="ECO:0000313" key="3">
    <source>
        <dbReference type="EMBL" id="KAL1561981.1"/>
    </source>
</evidence>
<evidence type="ECO:0000256" key="2">
    <source>
        <dbReference type="SAM" id="Phobius"/>
    </source>
</evidence>
<keyword evidence="4" id="KW-1185">Reference proteome</keyword>
<dbReference type="Gene3D" id="1.20.1250.20">
    <property type="entry name" value="MFS general substrate transporter like domains"/>
    <property type="match status" value="1"/>
</dbReference>
<comment type="caution">
    <text evidence="3">The sequence shown here is derived from an EMBL/GenBank/DDBJ whole genome shotgun (WGS) entry which is preliminary data.</text>
</comment>
<accession>A0ABD1HZS6</accession>
<proteinExistence type="inferred from homology"/>
<organism evidence="3 4">
    <name type="scientific">Salvia divinorum</name>
    <name type="common">Maria pastora</name>
    <name type="synonym">Diviner's sage</name>
    <dbReference type="NCBI Taxonomy" id="28513"/>
    <lineage>
        <taxon>Eukaryota</taxon>
        <taxon>Viridiplantae</taxon>
        <taxon>Streptophyta</taxon>
        <taxon>Embryophyta</taxon>
        <taxon>Tracheophyta</taxon>
        <taxon>Spermatophyta</taxon>
        <taxon>Magnoliopsida</taxon>
        <taxon>eudicotyledons</taxon>
        <taxon>Gunneridae</taxon>
        <taxon>Pentapetalae</taxon>
        <taxon>asterids</taxon>
        <taxon>lamiids</taxon>
        <taxon>Lamiales</taxon>
        <taxon>Lamiaceae</taxon>
        <taxon>Nepetoideae</taxon>
        <taxon>Mentheae</taxon>
        <taxon>Salviinae</taxon>
        <taxon>Salvia</taxon>
        <taxon>Salvia subgen. Calosphace</taxon>
    </lineage>
</organism>
<dbReference type="Proteomes" id="UP001567538">
    <property type="component" value="Unassembled WGS sequence"/>
</dbReference>
<dbReference type="AlphaFoldDB" id="A0ABD1HZS6"/>
<evidence type="ECO:0000313" key="4">
    <source>
        <dbReference type="Proteomes" id="UP001567538"/>
    </source>
</evidence>
<feature type="transmembrane region" description="Helical" evidence="2">
    <location>
        <begin position="35"/>
        <end position="54"/>
    </location>
</feature>
<reference evidence="3 4" key="1">
    <citation type="submission" date="2024-06" db="EMBL/GenBank/DDBJ databases">
        <title>A chromosome level genome sequence of Diviner's sage (Salvia divinorum).</title>
        <authorList>
            <person name="Ford S.A."/>
            <person name="Ro D.-K."/>
            <person name="Ness R.W."/>
            <person name="Phillips M.A."/>
        </authorList>
    </citation>
    <scope>NUCLEOTIDE SEQUENCE [LARGE SCALE GENOMIC DNA]</scope>
    <source>
        <strain evidence="3">SAF-2024a</strain>
        <tissue evidence="3">Leaf</tissue>
    </source>
</reference>
<gene>
    <name evidence="3" type="ORF">AAHA92_04613</name>
</gene>